<evidence type="ECO:0000259" key="11">
    <source>
        <dbReference type="Pfam" id="PF02558"/>
    </source>
</evidence>
<protein>
    <recommendedName>
        <fullName evidence="4 10">2-dehydropantoate 2-reductase</fullName>
        <ecNumber evidence="3 10">1.1.1.169</ecNumber>
    </recommendedName>
    <alternativeName>
        <fullName evidence="8 10">Ketopantoate reductase</fullName>
    </alternativeName>
</protein>
<dbReference type="AlphaFoldDB" id="A0AB39USJ0"/>
<dbReference type="PANTHER" id="PTHR43765">
    <property type="entry name" value="2-DEHYDROPANTOATE 2-REDUCTASE-RELATED"/>
    <property type="match status" value="1"/>
</dbReference>
<dbReference type="InterPro" id="IPR036291">
    <property type="entry name" value="NAD(P)-bd_dom_sf"/>
</dbReference>
<evidence type="ECO:0000256" key="9">
    <source>
        <dbReference type="ARBA" id="ARBA00048793"/>
    </source>
</evidence>
<gene>
    <name evidence="13" type="ORF">AAIA72_10305</name>
</gene>
<evidence type="ECO:0000256" key="4">
    <source>
        <dbReference type="ARBA" id="ARBA00019465"/>
    </source>
</evidence>
<dbReference type="InterPro" id="IPR013328">
    <property type="entry name" value="6PGD_dom2"/>
</dbReference>
<evidence type="ECO:0000256" key="2">
    <source>
        <dbReference type="ARBA" id="ARBA00007870"/>
    </source>
</evidence>
<evidence type="ECO:0000256" key="6">
    <source>
        <dbReference type="ARBA" id="ARBA00022857"/>
    </source>
</evidence>
<dbReference type="InterPro" id="IPR050838">
    <property type="entry name" value="Ketopantoate_reductase"/>
</dbReference>
<dbReference type="InterPro" id="IPR003710">
    <property type="entry name" value="ApbA"/>
</dbReference>
<dbReference type="EC" id="1.1.1.169" evidence="3 10"/>
<comment type="catalytic activity">
    <reaction evidence="9 10">
        <text>(R)-pantoate + NADP(+) = 2-dehydropantoate + NADPH + H(+)</text>
        <dbReference type="Rhea" id="RHEA:16233"/>
        <dbReference type="ChEBI" id="CHEBI:11561"/>
        <dbReference type="ChEBI" id="CHEBI:15378"/>
        <dbReference type="ChEBI" id="CHEBI:15980"/>
        <dbReference type="ChEBI" id="CHEBI:57783"/>
        <dbReference type="ChEBI" id="CHEBI:58349"/>
        <dbReference type="EC" id="1.1.1.169"/>
    </reaction>
</comment>
<dbReference type="GO" id="GO:0005737">
    <property type="term" value="C:cytoplasm"/>
    <property type="evidence" value="ECO:0007669"/>
    <property type="project" value="TreeGrafter"/>
</dbReference>
<dbReference type="NCBIfam" id="NF006083">
    <property type="entry name" value="PRK08229.1"/>
    <property type="match status" value="1"/>
</dbReference>
<dbReference type="InterPro" id="IPR013332">
    <property type="entry name" value="KPR_N"/>
</dbReference>
<evidence type="ECO:0000256" key="8">
    <source>
        <dbReference type="ARBA" id="ARBA00032024"/>
    </source>
</evidence>
<evidence type="ECO:0000259" key="12">
    <source>
        <dbReference type="Pfam" id="PF08546"/>
    </source>
</evidence>
<organism evidence="13">
    <name type="scientific">Thermohahella caldifontis</name>
    <dbReference type="NCBI Taxonomy" id="3142973"/>
    <lineage>
        <taxon>Bacteria</taxon>
        <taxon>Pseudomonadati</taxon>
        <taxon>Pseudomonadota</taxon>
        <taxon>Gammaproteobacteria</taxon>
        <taxon>Oceanospirillales</taxon>
        <taxon>Hahellaceae</taxon>
        <taxon>Thermohahella</taxon>
    </lineage>
</organism>
<keyword evidence="6 10" id="KW-0521">NADP</keyword>
<evidence type="ECO:0000256" key="10">
    <source>
        <dbReference type="RuleBase" id="RU362068"/>
    </source>
</evidence>
<evidence type="ECO:0000256" key="3">
    <source>
        <dbReference type="ARBA" id="ARBA00013014"/>
    </source>
</evidence>
<dbReference type="SUPFAM" id="SSF51735">
    <property type="entry name" value="NAD(P)-binding Rossmann-fold domains"/>
    <property type="match status" value="1"/>
</dbReference>
<dbReference type="InterPro" id="IPR008927">
    <property type="entry name" value="6-PGluconate_DH-like_C_sf"/>
</dbReference>
<dbReference type="PANTHER" id="PTHR43765:SF2">
    <property type="entry name" value="2-DEHYDROPANTOATE 2-REDUCTASE"/>
    <property type="match status" value="1"/>
</dbReference>
<dbReference type="Gene3D" id="1.10.1040.10">
    <property type="entry name" value="N-(1-d-carboxylethyl)-l-norvaline Dehydrogenase, domain 2"/>
    <property type="match status" value="1"/>
</dbReference>
<accession>A0AB39USJ0</accession>
<reference evidence="13" key="1">
    <citation type="submission" date="2024-05" db="EMBL/GenBank/DDBJ databases">
        <title>Genome sequencing of novel strain.</title>
        <authorList>
            <person name="Ganbat D."/>
            <person name="Ganbat S."/>
            <person name="Lee S.-J."/>
        </authorList>
    </citation>
    <scope>NUCLEOTIDE SEQUENCE</scope>
    <source>
        <strain evidence="13">SMD15-11</strain>
    </source>
</reference>
<comment type="similarity">
    <text evidence="2 10">Belongs to the ketopantoate reductase family.</text>
</comment>
<comment type="function">
    <text evidence="10">Catalyzes the NADPH-dependent reduction of ketopantoate into pantoic acid.</text>
</comment>
<name>A0AB39USJ0_9GAMM</name>
<dbReference type="SUPFAM" id="SSF48179">
    <property type="entry name" value="6-phosphogluconate dehydrogenase C-terminal domain-like"/>
    <property type="match status" value="1"/>
</dbReference>
<evidence type="ECO:0000256" key="5">
    <source>
        <dbReference type="ARBA" id="ARBA00022655"/>
    </source>
</evidence>
<dbReference type="Gene3D" id="3.40.50.720">
    <property type="entry name" value="NAD(P)-binding Rossmann-like Domain"/>
    <property type="match status" value="1"/>
</dbReference>
<feature type="domain" description="Ketopantoate reductase C-terminal" evidence="12">
    <location>
        <begin position="191"/>
        <end position="327"/>
    </location>
</feature>
<evidence type="ECO:0000313" key="13">
    <source>
        <dbReference type="EMBL" id="XDT71197.1"/>
    </source>
</evidence>
<feature type="domain" description="Ketopantoate reductase N-terminal" evidence="11">
    <location>
        <begin position="10"/>
        <end position="162"/>
    </location>
</feature>
<dbReference type="Pfam" id="PF08546">
    <property type="entry name" value="ApbA_C"/>
    <property type="match status" value="1"/>
</dbReference>
<comment type="pathway">
    <text evidence="1 10">Cofactor biosynthesis; (R)-pantothenate biosynthesis; (R)-pantoate from 3-methyl-2-oxobutanoate: step 2/2.</text>
</comment>
<sequence length="347" mass="37102">MTTTPLSAEVAVLGAGAIGCFLGGCLAAAGQPVNLLGRPRFGEILATHALQVAGLKAPPQPVPPGTWHFIDDERAYGPALAQARWILVCVKSGQTRDAAALIRAHAPGHATVISFQNGVHNAEVLREQLGQTVLAGMVPFNVEHTEPGTFRQLTSGHLYVERPENPGAANALQVLLARIRTGVALRTDMPAVQWSKLILNLNNAVNALSGLPLREMLLNPDYRKVLASAQSEALDLLRAAGQPLVRLGAIWPPMLPPLLRLPTPLFRLVARSAIDIDPQARSSMQADLRSGRLTEVDVLNGEVVRLARSLGREAPVNQALVALIHRQERAGRFVPVSAADLRSQLGV</sequence>
<dbReference type="GO" id="GO:0008677">
    <property type="term" value="F:2-dehydropantoate 2-reductase activity"/>
    <property type="evidence" value="ECO:0007669"/>
    <property type="project" value="UniProtKB-EC"/>
</dbReference>
<evidence type="ECO:0000256" key="7">
    <source>
        <dbReference type="ARBA" id="ARBA00023002"/>
    </source>
</evidence>
<dbReference type="KEGG" id="tcd:AAIA72_10305"/>
<evidence type="ECO:0000256" key="1">
    <source>
        <dbReference type="ARBA" id="ARBA00004994"/>
    </source>
</evidence>
<dbReference type="GO" id="GO:0050661">
    <property type="term" value="F:NADP binding"/>
    <property type="evidence" value="ECO:0007669"/>
    <property type="project" value="TreeGrafter"/>
</dbReference>
<keyword evidence="7 10" id="KW-0560">Oxidoreductase</keyword>
<keyword evidence="5 10" id="KW-0566">Pantothenate biosynthesis</keyword>
<dbReference type="NCBIfam" id="TIGR00745">
    <property type="entry name" value="apbA_panE"/>
    <property type="match status" value="1"/>
</dbReference>
<dbReference type="InterPro" id="IPR013752">
    <property type="entry name" value="KPA_reductase"/>
</dbReference>
<dbReference type="Pfam" id="PF02558">
    <property type="entry name" value="ApbA"/>
    <property type="match status" value="1"/>
</dbReference>
<dbReference type="GO" id="GO:0015940">
    <property type="term" value="P:pantothenate biosynthetic process"/>
    <property type="evidence" value="ECO:0007669"/>
    <property type="project" value="UniProtKB-KW"/>
</dbReference>
<dbReference type="RefSeq" id="WP_369600234.1">
    <property type="nucleotide sequence ID" value="NZ_CP154858.1"/>
</dbReference>
<proteinExistence type="inferred from homology"/>
<dbReference type="EMBL" id="CP154858">
    <property type="protein sequence ID" value="XDT71197.1"/>
    <property type="molecule type" value="Genomic_DNA"/>
</dbReference>